<name>A0A0A9HUW4_ARUDO</name>
<organism evidence="1">
    <name type="scientific">Arundo donax</name>
    <name type="common">Giant reed</name>
    <name type="synonym">Donax arundinaceus</name>
    <dbReference type="NCBI Taxonomy" id="35708"/>
    <lineage>
        <taxon>Eukaryota</taxon>
        <taxon>Viridiplantae</taxon>
        <taxon>Streptophyta</taxon>
        <taxon>Embryophyta</taxon>
        <taxon>Tracheophyta</taxon>
        <taxon>Spermatophyta</taxon>
        <taxon>Magnoliopsida</taxon>
        <taxon>Liliopsida</taxon>
        <taxon>Poales</taxon>
        <taxon>Poaceae</taxon>
        <taxon>PACMAD clade</taxon>
        <taxon>Arundinoideae</taxon>
        <taxon>Arundineae</taxon>
        <taxon>Arundo</taxon>
    </lineage>
</organism>
<accession>A0A0A9HUW4</accession>
<proteinExistence type="predicted"/>
<protein>
    <submittedName>
        <fullName evidence="1">Uncharacterized protein</fullName>
    </submittedName>
</protein>
<dbReference type="EMBL" id="GBRH01159250">
    <property type="protein sequence ID" value="JAE38646.1"/>
    <property type="molecule type" value="Transcribed_RNA"/>
</dbReference>
<reference evidence="1" key="1">
    <citation type="submission" date="2014-09" db="EMBL/GenBank/DDBJ databases">
        <authorList>
            <person name="Magalhaes I.L.F."/>
            <person name="Oliveira U."/>
            <person name="Santos F.R."/>
            <person name="Vidigal T.H.D.A."/>
            <person name="Brescovit A.D."/>
            <person name="Santos A.J."/>
        </authorList>
    </citation>
    <scope>NUCLEOTIDE SEQUENCE</scope>
    <source>
        <tissue evidence="1">Shoot tissue taken approximately 20 cm above the soil surface</tissue>
    </source>
</reference>
<reference evidence="1" key="2">
    <citation type="journal article" date="2015" name="Data Brief">
        <title>Shoot transcriptome of the giant reed, Arundo donax.</title>
        <authorList>
            <person name="Barrero R.A."/>
            <person name="Guerrero F.D."/>
            <person name="Moolhuijzen P."/>
            <person name="Goolsby J.A."/>
            <person name="Tidwell J."/>
            <person name="Bellgard S.E."/>
            <person name="Bellgard M.I."/>
        </authorList>
    </citation>
    <scope>NUCLEOTIDE SEQUENCE</scope>
    <source>
        <tissue evidence="1">Shoot tissue taken approximately 20 cm above the soil surface</tissue>
    </source>
</reference>
<sequence length="13" mass="1488">MGSTLLPYSRFLC</sequence>
<evidence type="ECO:0000313" key="1">
    <source>
        <dbReference type="EMBL" id="JAE38646.1"/>
    </source>
</evidence>